<accession>A0AAW6I705</accession>
<dbReference type="GeneID" id="93409577"/>
<reference evidence="1" key="1">
    <citation type="submission" date="2023-01" db="EMBL/GenBank/DDBJ databases">
        <title>Exploring GABA producing Bacteroides strains toward improving mental health.</title>
        <authorList>
            <person name="Yousuf B."/>
            <person name="Bouhlel N.E."/>
            <person name="Mottawea W."/>
            <person name="Hammami R."/>
        </authorList>
    </citation>
    <scope>NUCLEOTIDE SEQUENCE</scope>
    <source>
        <strain evidence="1">UO.H1047</strain>
    </source>
</reference>
<organism evidence="1 2">
    <name type="scientific">Parabacteroides johnsonii</name>
    <dbReference type="NCBI Taxonomy" id="387661"/>
    <lineage>
        <taxon>Bacteria</taxon>
        <taxon>Pseudomonadati</taxon>
        <taxon>Bacteroidota</taxon>
        <taxon>Bacteroidia</taxon>
        <taxon>Bacteroidales</taxon>
        <taxon>Tannerellaceae</taxon>
        <taxon>Parabacteroides</taxon>
    </lineage>
</organism>
<dbReference type="Proteomes" id="UP001213646">
    <property type="component" value="Unassembled WGS sequence"/>
</dbReference>
<evidence type="ECO:0000313" key="1">
    <source>
        <dbReference type="EMBL" id="MDC7149341.1"/>
    </source>
</evidence>
<dbReference type="EMBL" id="JAQPYX010000071">
    <property type="protein sequence ID" value="MDC7149341.1"/>
    <property type="molecule type" value="Genomic_DNA"/>
</dbReference>
<dbReference type="RefSeq" id="WP_008146541.1">
    <property type="nucleotide sequence ID" value="NZ_CAJLBM010000001.1"/>
</dbReference>
<name>A0AAW6I705_9BACT</name>
<proteinExistence type="predicted"/>
<protein>
    <submittedName>
        <fullName evidence="1">Uncharacterized protein</fullName>
    </submittedName>
</protein>
<evidence type="ECO:0000313" key="2">
    <source>
        <dbReference type="Proteomes" id="UP001213646"/>
    </source>
</evidence>
<gene>
    <name evidence="1" type="ORF">PQG89_07855</name>
</gene>
<comment type="caution">
    <text evidence="1">The sequence shown here is derived from an EMBL/GenBank/DDBJ whole genome shotgun (WGS) entry which is preliminary data.</text>
</comment>
<dbReference type="AlphaFoldDB" id="A0AAW6I705"/>
<sequence>MNLQSYRAHLPLEVTEGCPGELSLLSDERSFYKHNLKNNGTSKRW</sequence>